<gene>
    <name evidence="2" type="ORF">SAMN05660226_02035</name>
</gene>
<dbReference type="AlphaFoldDB" id="A0A1T5CBM6"/>
<evidence type="ECO:0000256" key="1">
    <source>
        <dbReference type="SAM" id="Phobius"/>
    </source>
</evidence>
<evidence type="ECO:0000313" key="3">
    <source>
        <dbReference type="Proteomes" id="UP000190541"/>
    </source>
</evidence>
<feature type="transmembrane region" description="Helical" evidence="1">
    <location>
        <begin position="12"/>
        <end position="30"/>
    </location>
</feature>
<dbReference type="Proteomes" id="UP000190541">
    <property type="component" value="Unassembled WGS sequence"/>
</dbReference>
<dbReference type="EMBL" id="FUYS01000004">
    <property type="protein sequence ID" value="SKB56761.1"/>
    <property type="molecule type" value="Genomic_DNA"/>
</dbReference>
<organism evidence="2 3">
    <name type="scientific">Parapedobacter luteus</name>
    <dbReference type="NCBI Taxonomy" id="623280"/>
    <lineage>
        <taxon>Bacteria</taxon>
        <taxon>Pseudomonadati</taxon>
        <taxon>Bacteroidota</taxon>
        <taxon>Sphingobacteriia</taxon>
        <taxon>Sphingobacteriales</taxon>
        <taxon>Sphingobacteriaceae</taxon>
        <taxon>Parapedobacter</taxon>
    </lineage>
</organism>
<dbReference type="STRING" id="623280.SAMN05660226_02035"/>
<keyword evidence="3" id="KW-1185">Reference proteome</keyword>
<name>A0A1T5CBM6_9SPHI</name>
<proteinExistence type="predicted"/>
<evidence type="ECO:0000313" key="2">
    <source>
        <dbReference type="EMBL" id="SKB56761.1"/>
    </source>
</evidence>
<dbReference type="InterPro" id="IPR011047">
    <property type="entry name" value="Quinoprotein_ADH-like_sf"/>
</dbReference>
<keyword evidence="1" id="KW-1133">Transmembrane helix</keyword>
<keyword evidence="1" id="KW-0812">Transmembrane</keyword>
<sequence length="883" mass="99074">MLGLQEMRNTIIVTSIAFIAVVVASVFYFSSLNKGDQTKRKPFLHIPEDAVMMATFKNDEAVDGVFSDFELFRAILGDDHSRRLRDLQYTLLRDEQLAPYTLGQEILISFHLGEDQLNYLMAVPLTESLPVQVLFDAVRRIDRRYEPRWLDSLSQQSFMLRLPDSTALYVAESGDVLLASFSEALLNDALNQDVPRLAAGAIDYFLRIDNKNAPLTWYINHGQLFGLATGAMHTAPQHTEQLLDGLSGYSALHMNFKSDALMFSGNSTLDRDTAAYLSLYREQRPIEQTLASVFPANTASYLTFGISDFTALHSGITRLLTDRGELNQMLEQHRLIQRASALSVQDELLPEWGNEFAVIELANQAELAIIKVSDSLSFANTIRRISTAYPEGLYRLNHSNLLYYSFGDPLKTFARPYFQLVGQYFVCANQPVTLRQFAADYAARKTLATTLDYIDFESLLANQSNVTWFVNNQLAANTIARRLNPPFAAAYRDTTNFGYHRFYGWSFQLSGAAGNLFTSFYAKYARKAASAAAQEWAFDLNGNLITNPEVFHYNDTSEFILAQDAGHILHAINSNGQKLWNAQLPGPILGKIRQLTDSTIVLTTAKRLYRIDTDGNPLPGFSLVLPRDATHGATVYEDDQQVRIFIPAKNRILAYDGRGSRLGGWDNKTVTGDILFDIKTAHVNDIHYIIAATDAGRVYFFNGNGQPISVEDGGRGAISRNPIGLYLPADDPDRSWVATTDTSGTVHTFTFGRQHAEQHIGPRTSTHTVDFVNISDNPIPDWVFTDHGQLSVYQDTSLVYHYEFGQRLAARPLFFRLAHGAHQIGIATEGNRLIYVFNPDGTIVDGFPLEGHSHFYFGPLRKDGRRYLLYSTGDRKLYAARFD</sequence>
<keyword evidence="1" id="KW-0472">Membrane</keyword>
<dbReference type="Gene3D" id="2.130.10.10">
    <property type="entry name" value="YVTN repeat-like/Quinoprotein amine dehydrogenase"/>
    <property type="match status" value="1"/>
</dbReference>
<accession>A0A1T5CBM6</accession>
<dbReference type="InterPro" id="IPR015943">
    <property type="entry name" value="WD40/YVTN_repeat-like_dom_sf"/>
</dbReference>
<protein>
    <recommendedName>
        <fullName evidence="4">PQQ-like domain-containing protein</fullName>
    </recommendedName>
</protein>
<evidence type="ECO:0008006" key="4">
    <source>
        <dbReference type="Google" id="ProtNLM"/>
    </source>
</evidence>
<reference evidence="2 3" key="1">
    <citation type="submission" date="2017-02" db="EMBL/GenBank/DDBJ databases">
        <authorList>
            <person name="Peterson S.W."/>
        </authorList>
    </citation>
    <scope>NUCLEOTIDE SEQUENCE [LARGE SCALE GENOMIC DNA]</scope>
    <source>
        <strain evidence="2 3">DSM 22899</strain>
    </source>
</reference>
<dbReference type="SUPFAM" id="SSF50998">
    <property type="entry name" value="Quinoprotein alcohol dehydrogenase-like"/>
    <property type="match status" value="1"/>
</dbReference>